<evidence type="ECO:0000256" key="2">
    <source>
        <dbReference type="SAM" id="SignalP"/>
    </source>
</evidence>
<feature type="transmembrane region" description="Helical" evidence="1">
    <location>
        <begin position="452"/>
        <end position="473"/>
    </location>
</feature>
<reference evidence="3" key="1">
    <citation type="submission" date="2021-01" db="EMBL/GenBank/DDBJ databases">
        <authorList>
            <person name="Corre E."/>
            <person name="Pelletier E."/>
            <person name="Niang G."/>
            <person name="Scheremetjew M."/>
            <person name="Finn R."/>
            <person name="Kale V."/>
            <person name="Holt S."/>
            <person name="Cochrane G."/>
            <person name="Meng A."/>
            <person name="Brown T."/>
            <person name="Cohen L."/>
        </authorList>
    </citation>
    <scope>NUCLEOTIDE SEQUENCE</scope>
    <source>
        <strain evidence="3">CCMP127</strain>
    </source>
</reference>
<dbReference type="EMBL" id="HBIM01018269">
    <property type="protein sequence ID" value="CAE0417047.1"/>
    <property type="molecule type" value="Transcribed_RNA"/>
</dbReference>
<keyword evidence="2" id="KW-0732">Signal</keyword>
<feature type="transmembrane region" description="Helical" evidence="1">
    <location>
        <begin position="479"/>
        <end position="503"/>
    </location>
</feature>
<name>A0A7S3LAS6_9STRA</name>
<evidence type="ECO:0008006" key="4">
    <source>
        <dbReference type="Google" id="ProtNLM"/>
    </source>
</evidence>
<feature type="chain" id="PRO_5031019336" description="ABC transmembrane type-1 domain-containing protein" evidence="2">
    <location>
        <begin position="16"/>
        <end position="521"/>
    </location>
</feature>
<dbReference type="Gene3D" id="1.20.1260.100">
    <property type="entry name" value="TspO/MBR protein"/>
    <property type="match status" value="1"/>
</dbReference>
<dbReference type="AlphaFoldDB" id="A0A7S3LAS6"/>
<protein>
    <recommendedName>
        <fullName evidence="4">ABC transmembrane type-1 domain-containing protein</fullName>
    </recommendedName>
</protein>
<evidence type="ECO:0000256" key="1">
    <source>
        <dbReference type="SAM" id="Phobius"/>
    </source>
</evidence>
<gene>
    <name evidence="3" type="ORF">ACOF00016_LOCUS14025</name>
</gene>
<accession>A0A7S3LAS6</accession>
<organism evidence="3">
    <name type="scientific">Amphora coffeiformis</name>
    <dbReference type="NCBI Taxonomy" id="265554"/>
    <lineage>
        <taxon>Eukaryota</taxon>
        <taxon>Sar</taxon>
        <taxon>Stramenopiles</taxon>
        <taxon>Ochrophyta</taxon>
        <taxon>Bacillariophyta</taxon>
        <taxon>Bacillariophyceae</taxon>
        <taxon>Bacillariophycidae</taxon>
        <taxon>Thalassiophysales</taxon>
        <taxon>Catenulaceae</taxon>
        <taxon>Amphora</taxon>
    </lineage>
</organism>
<keyword evidence="1" id="KW-0812">Transmembrane</keyword>
<evidence type="ECO:0000313" key="3">
    <source>
        <dbReference type="EMBL" id="CAE0417047.1"/>
    </source>
</evidence>
<sequence>MKVLLLLVALERIVAQSFLPAIERAARFSPTEFAIPEEDENLFGAEDEAEVDADDDFLSSLEPITPSRNYLDDAEELERAAFDLLSPSLDDDEMDRDMMAPRRPLVPSQPDSFNPASFLQRQESVVEDQQDSFFRFPESRVGSVSVELQSSFSSRTPRTTHWVNQDASFSESTLVGPDAVDVSVGVESLVRLVALALSGSAASGMAVLGTLRMLAPLLVTRRVLAYLGDMANDWYTGRYLRKTYNKLEKEYWHYYQMTAMVRSAGRVLTQLILSAFLGRLVQALVGLGRYPCSMGGLNIADNVSGRNGTFWGCSALWMLATLGGSFSMGKIISEWHEFLRLTVEADTNASTNSAKNQRRALLRPFNILEWMRDPDEVVKKVLRTTGTSMVLKPFHPEPLFFPVTWIPLRALQYIAVLREMRTPAMRQVMRRLLVQQAFFDEWYRVLMKEKRVALGLGVLCLYSISTFFLYWTVGSVNGLSALLMLPVVLSSILSIWMNCYIYLDRRDIKRRISEQVEEISS</sequence>
<proteinExistence type="predicted"/>
<keyword evidence="1" id="KW-0472">Membrane</keyword>
<feature type="signal peptide" evidence="2">
    <location>
        <begin position="1"/>
        <end position="15"/>
    </location>
</feature>
<dbReference type="InterPro" id="IPR038330">
    <property type="entry name" value="TspO/MBR-related_sf"/>
</dbReference>
<keyword evidence="1" id="KW-1133">Transmembrane helix</keyword>